<sequence length="55" mass="6154">MGGAAPMDYAWFVEEYQKDSDLIGVTFVRGLSAPLPVTPPEKWALPPTRETEERC</sequence>
<organism evidence="1 2">
    <name type="scientific">Nonomuraea insulae</name>
    <dbReference type="NCBI Taxonomy" id="1616787"/>
    <lineage>
        <taxon>Bacteria</taxon>
        <taxon>Bacillati</taxon>
        <taxon>Actinomycetota</taxon>
        <taxon>Actinomycetes</taxon>
        <taxon>Streptosporangiales</taxon>
        <taxon>Streptosporangiaceae</taxon>
        <taxon>Nonomuraea</taxon>
    </lineage>
</organism>
<reference evidence="2" key="1">
    <citation type="journal article" date="2019" name="Int. J. Syst. Evol. Microbiol.">
        <title>The Global Catalogue of Microorganisms (GCM) 10K type strain sequencing project: providing services to taxonomists for standard genome sequencing and annotation.</title>
        <authorList>
            <consortium name="The Broad Institute Genomics Platform"/>
            <consortium name="The Broad Institute Genome Sequencing Center for Infectious Disease"/>
            <person name="Wu L."/>
            <person name="Ma J."/>
        </authorList>
    </citation>
    <scope>NUCLEOTIDE SEQUENCE [LARGE SCALE GENOMIC DNA]</scope>
    <source>
        <strain evidence="2">CCUG 53903</strain>
    </source>
</reference>
<proteinExistence type="predicted"/>
<gene>
    <name evidence="1" type="ORF">ACFPZ3_46385</name>
</gene>
<name>A0ABW1D2Y9_9ACTN</name>
<accession>A0ABW1D2Y9</accession>
<dbReference type="Proteomes" id="UP001596058">
    <property type="component" value="Unassembled WGS sequence"/>
</dbReference>
<dbReference type="RefSeq" id="WP_379520798.1">
    <property type="nucleotide sequence ID" value="NZ_JBHSPA010000062.1"/>
</dbReference>
<keyword evidence="2" id="KW-1185">Reference proteome</keyword>
<evidence type="ECO:0000313" key="2">
    <source>
        <dbReference type="Proteomes" id="UP001596058"/>
    </source>
</evidence>
<protein>
    <submittedName>
        <fullName evidence="1">Uncharacterized protein</fullName>
    </submittedName>
</protein>
<dbReference type="EMBL" id="JBHSPA010000062">
    <property type="protein sequence ID" value="MFC5831325.1"/>
    <property type="molecule type" value="Genomic_DNA"/>
</dbReference>
<comment type="caution">
    <text evidence="1">The sequence shown here is derived from an EMBL/GenBank/DDBJ whole genome shotgun (WGS) entry which is preliminary data.</text>
</comment>
<evidence type="ECO:0000313" key="1">
    <source>
        <dbReference type="EMBL" id="MFC5831325.1"/>
    </source>
</evidence>